<evidence type="ECO:0000256" key="1">
    <source>
        <dbReference type="SAM" id="MobiDB-lite"/>
    </source>
</evidence>
<proteinExistence type="predicted"/>
<dbReference type="EnsemblPlants" id="LPERR03G22110.1">
    <property type="protein sequence ID" value="LPERR03G22110.1"/>
    <property type="gene ID" value="LPERR03G22110"/>
</dbReference>
<name>A0A0D9VWK3_9ORYZ</name>
<reference evidence="2 3" key="1">
    <citation type="submission" date="2012-08" db="EMBL/GenBank/DDBJ databases">
        <title>Oryza genome evolution.</title>
        <authorList>
            <person name="Wing R.A."/>
        </authorList>
    </citation>
    <scope>NUCLEOTIDE SEQUENCE</scope>
</reference>
<keyword evidence="3" id="KW-1185">Reference proteome</keyword>
<dbReference type="AlphaFoldDB" id="A0A0D9VWK3"/>
<dbReference type="HOGENOM" id="CLU_2658036_0_0_1"/>
<organism evidence="2 3">
    <name type="scientific">Leersia perrieri</name>
    <dbReference type="NCBI Taxonomy" id="77586"/>
    <lineage>
        <taxon>Eukaryota</taxon>
        <taxon>Viridiplantae</taxon>
        <taxon>Streptophyta</taxon>
        <taxon>Embryophyta</taxon>
        <taxon>Tracheophyta</taxon>
        <taxon>Spermatophyta</taxon>
        <taxon>Magnoliopsida</taxon>
        <taxon>Liliopsida</taxon>
        <taxon>Poales</taxon>
        <taxon>Poaceae</taxon>
        <taxon>BOP clade</taxon>
        <taxon>Oryzoideae</taxon>
        <taxon>Oryzeae</taxon>
        <taxon>Oryzinae</taxon>
        <taxon>Leersia</taxon>
    </lineage>
</organism>
<feature type="region of interest" description="Disordered" evidence="1">
    <location>
        <begin position="27"/>
        <end position="76"/>
    </location>
</feature>
<reference evidence="2" key="3">
    <citation type="submission" date="2015-04" db="UniProtKB">
        <authorList>
            <consortium name="EnsemblPlants"/>
        </authorList>
    </citation>
    <scope>IDENTIFICATION</scope>
</reference>
<dbReference type="Gramene" id="LPERR03G22110.1">
    <property type="protein sequence ID" value="LPERR03G22110.1"/>
    <property type="gene ID" value="LPERR03G22110"/>
</dbReference>
<dbReference type="Proteomes" id="UP000032180">
    <property type="component" value="Chromosome 3"/>
</dbReference>
<accession>A0A0D9VWK3</accession>
<sequence>MTSQPINKKYYRADMASSLPDFLTQLSHPSQSLTRAAGGDQSGWRRRRHDGGGGAAASMAGEAPPPLLGKRCGSDE</sequence>
<protein>
    <submittedName>
        <fullName evidence="2">Uncharacterized protein</fullName>
    </submittedName>
</protein>
<evidence type="ECO:0000313" key="3">
    <source>
        <dbReference type="Proteomes" id="UP000032180"/>
    </source>
</evidence>
<evidence type="ECO:0000313" key="2">
    <source>
        <dbReference type="EnsemblPlants" id="LPERR03G22110.1"/>
    </source>
</evidence>
<reference evidence="3" key="2">
    <citation type="submission" date="2013-12" db="EMBL/GenBank/DDBJ databases">
        <authorList>
            <person name="Yu Y."/>
            <person name="Lee S."/>
            <person name="de Baynast K."/>
            <person name="Wissotski M."/>
            <person name="Liu L."/>
            <person name="Talag J."/>
            <person name="Goicoechea J."/>
            <person name="Angelova A."/>
            <person name="Jetty R."/>
            <person name="Kudrna D."/>
            <person name="Golser W."/>
            <person name="Rivera L."/>
            <person name="Zhang J."/>
            <person name="Wing R."/>
        </authorList>
    </citation>
    <scope>NUCLEOTIDE SEQUENCE</scope>
</reference>